<comment type="caution">
    <text evidence="10">The sequence shown here is derived from an EMBL/GenBank/DDBJ whole genome shotgun (WGS) entry which is preliminary data.</text>
</comment>
<proteinExistence type="inferred from homology"/>
<dbReference type="EMBL" id="PDLN01000019">
    <property type="protein sequence ID" value="RDW60137.1"/>
    <property type="molecule type" value="Genomic_DNA"/>
</dbReference>
<keyword evidence="5" id="KW-0694">RNA-binding</keyword>
<dbReference type="Pfam" id="PF01423">
    <property type="entry name" value="LSM"/>
    <property type="match status" value="1"/>
</dbReference>
<comment type="similarity">
    <text evidence="2">Belongs to the snRNP Sm proteins family.</text>
</comment>
<evidence type="ECO:0000256" key="5">
    <source>
        <dbReference type="ARBA" id="ARBA00022884"/>
    </source>
</evidence>
<dbReference type="GO" id="GO:0000932">
    <property type="term" value="C:P-body"/>
    <property type="evidence" value="ECO:0007669"/>
    <property type="project" value="TreeGrafter"/>
</dbReference>
<dbReference type="FunFam" id="2.30.30.100:FF:000009">
    <property type="entry name" value="U6 snRNA-associated Sm-like protein LSm2"/>
    <property type="match status" value="1"/>
</dbReference>
<evidence type="ECO:0000256" key="1">
    <source>
        <dbReference type="ARBA" id="ARBA00004123"/>
    </source>
</evidence>
<dbReference type="PANTHER" id="PTHR13829">
    <property type="entry name" value="SNRNP CORE PROTEIN FAMILY MEMBER"/>
    <property type="match status" value="1"/>
</dbReference>
<keyword evidence="3" id="KW-0507">mRNA processing</keyword>
<name>A0A3D8QEH7_9HELO</name>
<dbReference type="AlphaFoldDB" id="A0A3D8QEH7"/>
<reference evidence="10 11" key="1">
    <citation type="journal article" date="2018" name="IMA Fungus">
        <title>IMA Genome-F 9: Draft genome sequence of Annulohypoxylon stygium, Aspergillus mulundensis, Berkeleyomyces basicola (syn. Thielaviopsis basicola), Ceratocystis smalleyi, two Cercospora beticola strains, Coleophoma cylindrospora, Fusarium fracticaudum, Phialophora cf. hyalina, and Morchella septimelata.</title>
        <authorList>
            <person name="Wingfield B.D."/>
            <person name="Bills G.F."/>
            <person name="Dong Y."/>
            <person name="Huang W."/>
            <person name="Nel W.J."/>
            <person name="Swalarsk-Parry B.S."/>
            <person name="Vaghefi N."/>
            <person name="Wilken P.M."/>
            <person name="An Z."/>
            <person name="de Beer Z.W."/>
            <person name="De Vos L."/>
            <person name="Chen L."/>
            <person name="Duong T.A."/>
            <person name="Gao Y."/>
            <person name="Hammerbacher A."/>
            <person name="Kikkert J.R."/>
            <person name="Li Y."/>
            <person name="Li H."/>
            <person name="Li K."/>
            <person name="Li Q."/>
            <person name="Liu X."/>
            <person name="Ma X."/>
            <person name="Naidoo K."/>
            <person name="Pethybridge S.J."/>
            <person name="Sun J."/>
            <person name="Steenkamp E.T."/>
            <person name="van der Nest M.A."/>
            <person name="van Wyk S."/>
            <person name="Wingfield M.J."/>
            <person name="Xiong C."/>
            <person name="Yue Q."/>
            <person name="Zhang X."/>
        </authorList>
    </citation>
    <scope>NUCLEOTIDE SEQUENCE [LARGE SCALE GENOMIC DNA]</scope>
    <source>
        <strain evidence="10 11">BP5796</strain>
    </source>
</reference>
<organism evidence="10 11">
    <name type="scientific">Coleophoma crateriformis</name>
    <dbReference type="NCBI Taxonomy" id="565419"/>
    <lineage>
        <taxon>Eukaryota</taxon>
        <taxon>Fungi</taxon>
        <taxon>Dikarya</taxon>
        <taxon>Ascomycota</taxon>
        <taxon>Pezizomycotina</taxon>
        <taxon>Leotiomycetes</taxon>
        <taxon>Helotiales</taxon>
        <taxon>Dermateaceae</taxon>
        <taxon>Coleophoma</taxon>
    </lineage>
</organism>
<dbReference type="GO" id="GO:0046540">
    <property type="term" value="C:U4/U6 x U5 tri-snRNP complex"/>
    <property type="evidence" value="ECO:0007669"/>
    <property type="project" value="TreeGrafter"/>
</dbReference>
<gene>
    <name evidence="10" type="ORF">BP5796_11743</name>
</gene>
<dbReference type="SMART" id="SM00651">
    <property type="entry name" value="Sm"/>
    <property type="match status" value="1"/>
</dbReference>
<dbReference type="CDD" id="cd01725">
    <property type="entry name" value="LSm2"/>
    <property type="match status" value="1"/>
</dbReference>
<keyword evidence="6" id="KW-0508">mRNA splicing</keyword>
<comment type="subcellular location">
    <subcellularLocation>
        <location evidence="1">Nucleus</location>
    </subcellularLocation>
</comment>
<sequence length="249" mass="27564">MGVLLGQYLKGLAMRVREATDIASITCRGAQLHLRGKLSLSDASEVRPPTLDRRRNFLLPSPATCLHIDCMFEVTGCMRLEISELFASRVVEVTDLANHESAVHGSSRPRSSLRVASGSINSLRFDYSLSSQTLTPAPSRPPSSPKIKMLFFSFFKTLVDHEVTVELKNDIQIRGTLKSVDQYLNIKLDDISVVEELKYPHLNLQSSVKNVFIRGSVVRYVHLPGGAVDTALLEDATRREAAQQATKGK</sequence>
<accession>A0A3D8QEH7</accession>
<dbReference type="GO" id="GO:0071013">
    <property type="term" value="C:catalytic step 2 spliceosome"/>
    <property type="evidence" value="ECO:0007669"/>
    <property type="project" value="TreeGrafter"/>
</dbReference>
<dbReference type="GO" id="GO:0000398">
    <property type="term" value="P:mRNA splicing, via spliceosome"/>
    <property type="evidence" value="ECO:0007669"/>
    <property type="project" value="TreeGrafter"/>
</dbReference>
<keyword evidence="11" id="KW-1185">Reference proteome</keyword>
<evidence type="ECO:0000256" key="7">
    <source>
        <dbReference type="ARBA" id="ARBA00023242"/>
    </source>
</evidence>
<evidence type="ECO:0000259" key="9">
    <source>
        <dbReference type="PROSITE" id="PS52002"/>
    </source>
</evidence>
<dbReference type="OrthoDB" id="10256176at2759"/>
<keyword evidence="7" id="KW-0539">Nucleus</keyword>
<evidence type="ECO:0000256" key="3">
    <source>
        <dbReference type="ARBA" id="ARBA00022664"/>
    </source>
</evidence>
<evidence type="ECO:0000256" key="6">
    <source>
        <dbReference type="ARBA" id="ARBA00023187"/>
    </source>
</evidence>
<dbReference type="InterPro" id="IPR047575">
    <property type="entry name" value="Sm"/>
</dbReference>
<dbReference type="Proteomes" id="UP000256328">
    <property type="component" value="Unassembled WGS sequence"/>
</dbReference>
<dbReference type="GO" id="GO:1990726">
    <property type="term" value="C:Lsm1-7-Pat1 complex"/>
    <property type="evidence" value="ECO:0007669"/>
    <property type="project" value="TreeGrafter"/>
</dbReference>
<protein>
    <recommendedName>
        <fullName evidence="9">Sm domain-containing protein</fullName>
    </recommendedName>
</protein>
<dbReference type="GO" id="GO:0005688">
    <property type="term" value="C:U6 snRNP"/>
    <property type="evidence" value="ECO:0007669"/>
    <property type="project" value="TreeGrafter"/>
</dbReference>
<evidence type="ECO:0000313" key="10">
    <source>
        <dbReference type="EMBL" id="RDW60137.1"/>
    </source>
</evidence>
<dbReference type="GO" id="GO:0071011">
    <property type="term" value="C:precatalytic spliceosome"/>
    <property type="evidence" value="ECO:0007669"/>
    <property type="project" value="TreeGrafter"/>
</dbReference>
<keyword evidence="4" id="KW-0747">Spliceosome</keyword>
<dbReference type="Gene3D" id="2.30.30.100">
    <property type="match status" value="1"/>
</dbReference>
<evidence type="ECO:0000256" key="2">
    <source>
        <dbReference type="ARBA" id="ARBA00006850"/>
    </source>
</evidence>
<evidence type="ECO:0000313" key="11">
    <source>
        <dbReference type="Proteomes" id="UP000256328"/>
    </source>
</evidence>
<dbReference type="InterPro" id="IPR010920">
    <property type="entry name" value="LSM_dom_sf"/>
</dbReference>
<dbReference type="InterPro" id="IPR001163">
    <property type="entry name" value="Sm_dom_euk/arc"/>
</dbReference>
<dbReference type="InterPro" id="IPR016654">
    <property type="entry name" value="U6_snRNA_Lsm2"/>
</dbReference>
<feature type="domain" description="Sm" evidence="9">
    <location>
        <begin position="150"/>
        <end position="227"/>
    </location>
</feature>
<evidence type="ECO:0000256" key="8">
    <source>
        <dbReference type="ARBA" id="ARBA00023274"/>
    </source>
</evidence>
<dbReference type="PROSITE" id="PS52002">
    <property type="entry name" value="SM"/>
    <property type="match status" value="1"/>
</dbReference>
<keyword evidence="8" id="KW-0687">Ribonucleoprotein</keyword>
<dbReference type="PANTHER" id="PTHR13829:SF2">
    <property type="entry name" value="U6 SNRNA-ASSOCIATED SM-LIKE PROTEIN LSM2"/>
    <property type="match status" value="1"/>
</dbReference>
<evidence type="ECO:0000256" key="4">
    <source>
        <dbReference type="ARBA" id="ARBA00022728"/>
    </source>
</evidence>
<dbReference type="SUPFAM" id="SSF50182">
    <property type="entry name" value="Sm-like ribonucleoproteins"/>
    <property type="match status" value="1"/>
</dbReference>
<dbReference type="GO" id="GO:0003723">
    <property type="term" value="F:RNA binding"/>
    <property type="evidence" value="ECO:0007669"/>
    <property type="project" value="UniProtKB-KW"/>
</dbReference>